<name>A0ABQ2K7E4_9NOCA</name>
<evidence type="ECO:0008006" key="3">
    <source>
        <dbReference type="Google" id="ProtNLM"/>
    </source>
</evidence>
<evidence type="ECO:0000313" key="2">
    <source>
        <dbReference type="Proteomes" id="UP000658127"/>
    </source>
</evidence>
<sequence length="67" mass="6802">MADAEAHGDVGDAGGVIALVGKAVERGIDDLLAQFGFALFDAGGWLRHLADVTVAASGMMCHSVTDT</sequence>
<reference evidence="2" key="1">
    <citation type="journal article" date="2019" name="Int. J. Syst. Evol. Microbiol.">
        <title>The Global Catalogue of Microorganisms (GCM) 10K type strain sequencing project: providing services to taxonomists for standard genome sequencing and annotation.</title>
        <authorList>
            <consortium name="The Broad Institute Genomics Platform"/>
            <consortium name="The Broad Institute Genome Sequencing Center for Infectious Disease"/>
            <person name="Wu L."/>
            <person name="Ma J."/>
        </authorList>
    </citation>
    <scope>NUCLEOTIDE SEQUENCE [LARGE SCALE GENOMIC DNA]</scope>
    <source>
        <strain evidence="2">CGMCC 4.7329</strain>
    </source>
</reference>
<keyword evidence="2" id="KW-1185">Reference proteome</keyword>
<dbReference type="Proteomes" id="UP000658127">
    <property type="component" value="Unassembled WGS sequence"/>
</dbReference>
<protein>
    <recommendedName>
        <fullName evidence="3">Transposase</fullName>
    </recommendedName>
</protein>
<comment type="caution">
    <text evidence="1">The sequence shown here is derived from an EMBL/GenBank/DDBJ whole genome shotgun (WGS) entry which is preliminary data.</text>
</comment>
<proteinExistence type="predicted"/>
<organism evidence="1 2">
    <name type="scientific">Nocardia rhizosphaerihabitans</name>
    <dbReference type="NCBI Taxonomy" id="1691570"/>
    <lineage>
        <taxon>Bacteria</taxon>
        <taxon>Bacillati</taxon>
        <taxon>Actinomycetota</taxon>
        <taxon>Actinomycetes</taxon>
        <taxon>Mycobacteriales</taxon>
        <taxon>Nocardiaceae</taxon>
        <taxon>Nocardia</taxon>
    </lineage>
</organism>
<gene>
    <name evidence="1" type="ORF">GCM10011610_07800</name>
</gene>
<dbReference type="EMBL" id="BMNE01000001">
    <property type="protein sequence ID" value="GGN69517.1"/>
    <property type="molecule type" value="Genomic_DNA"/>
</dbReference>
<accession>A0ABQ2K7E4</accession>
<evidence type="ECO:0000313" key="1">
    <source>
        <dbReference type="EMBL" id="GGN69517.1"/>
    </source>
</evidence>